<dbReference type="OrthoDB" id="1525283at2"/>
<protein>
    <recommendedName>
        <fullName evidence="3">DUF4342 domain-containing protein</fullName>
    </recommendedName>
</protein>
<dbReference type="InterPro" id="IPR025642">
    <property type="entry name" value="DUF4342"/>
</dbReference>
<keyword evidence="2" id="KW-1133">Transmembrane helix</keyword>
<evidence type="ECO:0000313" key="5">
    <source>
        <dbReference type="Proteomes" id="UP000233398"/>
    </source>
</evidence>
<accession>A0A2N0VG12</accession>
<evidence type="ECO:0000313" key="4">
    <source>
        <dbReference type="EMBL" id="PKD43127.1"/>
    </source>
</evidence>
<evidence type="ECO:0000256" key="2">
    <source>
        <dbReference type="SAM" id="Phobius"/>
    </source>
</evidence>
<dbReference type="EMBL" id="PISP01000003">
    <property type="protein sequence ID" value="PKD43127.1"/>
    <property type="molecule type" value="Genomic_DNA"/>
</dbReference>
<feature type="region of interest" description="Disordered" evidence="1">
    <location>
        <begin position="100"/>
        <end position="125"/>
    </location>
</feature>
<keyword evidence="2" id="KW-0472">Membrane</keyword>
<gene>
    <name evidence="4" type="ORF">CWD77_10900</name>
</gene>
<reference evidence="4 5" key="1">
    <citation type="submission" date="2017-11" db="EMBL/GenBank/DDBJ databases">
        <title>Rhodohalobacter 15182 sp. nov., isolated from a salt lake.</title>
        <authorList>
            <person name="Han S."/>
        </authorList>
    </citation>
    <scope>NUCLEOTIDE SEQUENCE [LARGE SCALE GENOMIC DNA]</scope>
    <source>
        <strain evidence="4 5">15182</strain>
    </source>
</reference>
<name>A0A2N0VG12_9BACT</name>
<dbReference type="AlphaFoldDB" id="A0A2N0VG12"/>
<proteinExistence type="predicted"/>
<feature type="compositionally biased region" description="Acidic residues" evidence="1">
    <location>
        <begin position="100"/>
        <end position="109"/>
    </location>
</feature>
<dbReference type="RefSeq" id="WP_101073601.1">
    <property type="nucleotide sequence ID" value="NZ_PISP01000003.1"/>
</dbReference>
<keyword evidence="5" id="KW-1185">Reference proteome</keyword>
<sequence>MEKTEKTILEEIQGTVQEIISQIKELIRKGDAKRVIVKNRKGNVLLESRLTLGVAGAAVLAIYAPIFTAITTLVLYVSDVRVFVEKEINESSDEYEIDAEVIDIQDDEDEKKNDDPTDKTVGKKP</sequence>
<dbReference type="Pfam" id="PF14242">
    <property type="entry name" value="DUF4342"/>
    <property type="match status" value="1"/>
</dbReference>
<keyword evidence="2" id="KW-0812">Transmembrane</keyword>
<organism evidence="4 5">
    <name type="scientific">Rhodohalobacter barkolensis</name>
    <dbReference type="NCBI Taxonomy" id="2053187"/>
    <lineage>
        <taxon>Bacteria</taxon>
        <taxon>Pseudomonadati</taxon>
        <taxon>Balneolota</taxon>
        <taxon>Balneolia</taxon>
        <taxon>Balneolales</taxon>
        <taxon>Balneolaceae</taxon>
        <taxon>Rhodohalobacter</taxon>
    </lineage>
</organism>
<feature type="compositionally biased region" description="Basic and acidic residues" evidence="1">
    <location>
        <begin position="110"/>
        <end position="125"/>
    </location>
</feature>
<evidence type="ECO:0000256" key="1">
    <source>
        <dbReference type="SAM" id="MobiDB-lite"/>
    </source>
</evidence>
<comment type="caution">
    <text evidence="4">The sequence shown here is derived from an EMBL/GenBank/DDBJ whole genome shotgun (WGS) entry which is preliminary data.</text>
</comment>
<dbReference type="Proteomes" id="UP000233398">
    <property type="component" value="Unassembled WGS sequence"/>
</dbReference>
<evidence type="ECO:0000259" key="3">
    <source>
        <dbReference type="Pfam" id="PF14242"/>
    </source>
</evidence>
<feature type="domain" description="DUF4342" evidence="3">
    <location>
        <begin position="6"/>
        <end position="86"/>
    </location>
</feature>
<feature type="transmembrane region" description="Helical" evidence="2">
    <location>
        <begin position="50"/>
        <end position="77"/>
    </location>
</feature>